<dbReference type="CDD" id="cd01335">
    <property type="entry name" value="Radical_SAM"/>
    <property type="match status" value="1"/>
</dbReference>
<dbReference type="Proteomes" id="UP001519307">
    <property type="component" value="Unassembled WGS sequence"/>
</dbReference>
<protein>
    <submittedName>
        <fullName evidence="6">MoaA/NifB/PqqE/SkfB family radical SAM enzyme</fullName>
    </submittedName>
</protein>
<evidence type="ECO:0000313" key="7">
    <source>
        <dbReference type="Proteomes" id="UP001519307"/>
    </source>
</evidence>
<dbReference type="Gene3D" id="3.20.20.70">
    <property type="entry name" value="Aldolase class I"/>
    <property type="match status" value="1"/>
</dbReference>
<evidence type="ECO:0000313" key="6">
    <source>
        <dbReference type="EMBL" id="MBP2033343.1"/>
    </source>
</evidence>
<proteinExistence type="predicted"/>
<dbReference type="Pfam" id="PF04055">
    <property type="entry name" value="Radical_SAM"/>
    <property type="match status" value="1"/>
</dbReference>
<organism evidence="6 7">
    <name type="scientific">Clostridium algifaecis</name>
    <dbReference type="NCBI Taxonomy" id="1472040"/>
    <lineage>
        <taxon>Bacteria</taxon>
        <taxon>Bacillati</taxon>
        <taxon>Bacillota</taxon>
        <taxon>Clostridia</taxon>
        <taxon>Eubacteriales</taxon>
        <taxon>Clostridiaceae</taxon>
        <taxon>Clostridium</taxon>
    </lineage>
</organism>
<dbReference type="SUPFAM" id="SSF102114">
    <property type="entry name" value="Radical SAM enzymes"/>
    <property type="match status" value="1"/>
</dbReference>
<evidence type="ECO:0000256" key="2">
    <source>
        <dbReference type="ARBA" id="ARBA00022723"/>
    </source>
</evidence>
<dbReference type="PANTHER" id="PTHR11228">
    <property type="entry name" value="RADICAL SAM DOMAIN PROTEIN"/>
    <property type="match status" value="1"/>
</dbReference>
<dbReference type="PANTHER" id="PTHR11228:SF7">
    <property type="entry name" value="PQQA PEPTIDE CYCLASE"/>
    <property type="match status" value="1"/>
</dbReference>
<keyword evidence="3" id="KW-0408">Iron</keyword>
<keyword evidence="4" id="KW-0411">Iron-sulfur</keyword>
<accession>A0ABS4KTG5</accession>
<keyword evidence="7" id="KW-1185">Reference proteome</keyword>
<keyword evidence="1" id="KW-0949">S-adenosyl-L-methionine</keyword>
<reference evidence="6 7" key="1">
    <citation type="submission" date="2021-03" db="EMBL/GenBank/DDBJ databases">
        <title>Genomic Encyclopedia of Type Strains, Phase IV (KMG-IV): sequencing the most valuable type-strain genomes for metagenomic binning, comparative biology and taxonomic classification.</title>
        <authorList>
            <person name="Goeker M."/>
        </authorList>
    </citation>
    <scope>NUCLEOTIDE SEQUENCE [LARGE SCALE GENOMIC DNA]</scope>
    <source>
        <strain evidence="6 7">DSM 28783</strain>
    </source>
</reference>
<comment type="caution">
    <text evidence="6">The sequence shown here is derived from an EMBL/GenBank/DDBJ whole genome shotgun (WGS) entry which is preliminary data.</text>
</comment>
<evidence type="ECO:0000256" key="4">
    <source>
        <dbReference type="ARBA" id="ARBA00023014"/>
    </source>
</evidence>
<gene>
    <name evidence="6" type="ORF">J2Z42_002046</name>
</gene>
<sequence length="299" mass="35290">MSLSQFKQVIDILLEMEVPKIQIIGGEPFCDKTVLRNMLSYTVGKFEYIEIFTNGTLVPEMWFNYLAENNIHIALSVYSYNPEMHDLVTGIKGSLERTNKTIEELKRHGISYRVCNVLMKNIELGEKTNDLYTLSEEKDVVRMSGRANFNLLSDELIKKKLITKKSFQKPIKRTFCKRLISGHNCFRDKIYISANMEVFPCVMERRMKHCVIDEHKQIILDDNIRYFTKDKVNECSECEYRYACFDCRPNSLSENIYEKPWYCTYNPRLAEWEDEDTFITELRNNWDETTESCSQINLS</sequence>
<dbReference type="InterPro" id="IPR058240">
    <property type="entry name" value="rSAM_sf"/>
</dbReference>
<dbReference type="InterPro" id="IPR013785">
    <property type="entry name" value="Aldolase_TIM"/>
</dbReference>
<name>A0ABS4KTG5_9CLOT</name>
<evidence type="ECO:0000256" key="1">
    <source>
        <dbReference type="ARBA" id="ARBA00022691"/>
    </source>
</evidence>
<dbReference type="InterPro" id="IPR007197">
    <property type="entry name" value="rSAM"/>
</dbReference>
<feature type="domain" description="Radical SAM core" evidence="5">
    <location>
        <begin position="2"/>
        <end position="117"/>
    </location>
</feature>
<evidence type="ECO:0000259" key="5">
    <source>
        <dbReference type="Pfam" id="PF04055"/>
    </source>
</evidence>
<dbReference type="InterPro" id="IPR050377">
    <property type="entry name" value="Radical_SAM_PqqE_MftC-like"/>
</dbReference>
<dbReference type="EMBL" id="JAGGLM010000013">
    <property type="protein sequence ID" value="MBP2033343.1"/>
    <property type="molecule type" value="Genomic_DNA"/>
</dbReference>
<evidence type="ECO:0000256" key="3">
    <source>
        <dbReference type="ARBA" id="ARBA00023004"/>
    </source>
</evidence>
<keyword evidence="2" id="KW-0479">Metal-binding</keyword>